<dbReference type="GO" id="GO:0003677">
    <property type="term" value="F:DNA binding"/>
    <property type="evidence" value="ECO:0007669"/>
    <property type="project" value="InterPro"/>
</dbReference>
<organism evidence="3">
    <name type="scientific">uncultured Thermomicrobiales bacterium</name>
    <dbReference type="NCBI Taxonomy" id="1645740"/>
    <lineage>
        <taxon>Bacteria</taxon>
        <taxon>Pseudomonadati</taxon>
        <taxon>Thermomicrobiota</taxon>
        <taxon>Thermomicrobia</taxon>
        <taxon>Thermomicrobiales</taxon>
        <taxon>environmental samples</taxon>
    </lineage>
</organism>
<dbReference type="AlphaFoldDB" id="A0A6J4VMG8"/>
<dbReference type="Pfam" id="PF01609">
    <property type="entry name" value="DDE_Tnp_1"/>
    <property type="match status" value="1"/>
</dbReference>
<protein>
    <submittedName>
        <fullName evidence="3">Mobile element protein</fullName>
    </submittedName>
</protein>
<dbReference type="EMBL" id="CADCWF010000339">
    <property type="protein sequence ID" value="CAA9580280.1"/>
    <property type="molecule type" value="Genomic_DNA"/>
</dbReference>
<dbReference type="PANTHER" id="PTHR30007:SF1">
    <property type="entry name" value="BLR1914 PROTEIN"/>
    <property type="match status" value="1"/>
</dbReference>
<sequence>MLFEPLLDAVPPTSTPAGRRRKRPAKLHADKGYDDRKCRAACRRRGIKHRIARKGVDSSRRLGRHRWVVERTLAWLGNFRRLAVRYERRADIHEAFLLLGCSQICLWRLAGRC</sequence>
<dbReference type="InterPro" id="IPR002559">
    <property type="entry name" value="Transposase_11"/>
</dbReference>
<proteinExistence type="predicted"/>
<dbReference type="PANTHER" id="PTHR30007">
    <property type="entry name" value="PHP DOMAIN PROTEIN"/>
    <property type="match status" value="1"/>
</dbReference>
<evidence type="ECO:0000313" key="3">
    <source>
        <dbReference type="EMBL" id="CAA9580280.1"/>
    </source>
</evidence>
<gene>
    <name evidence="3" type="ORF">AVDCRST_MAG59-4655</name>
</gene>
<accession>A0A6J4VMG8</accession>
<evidence type="ECO:0000259" key="2">
    <source>
        <dbReference type="Pfam" id="PF01609"/>
    </source>
</evidence>
<dbReference type="GO" id="GO:0004803">
    <property type="term" value="F:transposase activity"/>
    <property type="evidence" value="ECO:0007669"/>
    <property type="project" value="InterPro"/>
</dbReference>
<evidence type="ECO:0000256" key="1">
    <source>
        <dbReference type="SAM" id="MobiDB-lite"/>
    </source>
</evidence>
<dbReference type="GO" id="GO:0006313">
    <property type="term" value="P:DNA transposition"/>
    <property type="evidence" value="ECO:0007669"/>
    <property type="project" value="InterPro"/>
</dbReference>
<name>A0A6J4VMG8_9BACT</name>
<feature type="domain" description="Transposase IS4-like" evidence="2">
    <location>
        <begin position="3"/>
        <end position="100"/>
    </location>
</feature>
<reference evidence="3" key="1">
    <citation type="submission" date="2020-02" db="EMBL/GenBank/DDBJ databases">
        <authorList>
            <person name="Meier V. D."/>
        </authorList>
    </citation>
    <scope>NUCLEOTIDE SEQUENCE</scope>
    <source>
        <strain evidence="3">AVDCRST_MAG59</strain>
    </source>
</reference>
<feature type="region of interest" description="Disordered" evidence="1">
    <location>
        <begin position="10"/>
        <end position="32"/>
    </location>
</feature>